<name>A0A964FEL1_9CYAN</name>
<feature type="transmembrane region" description="Helical" evidence="10">
    <location>
        <begin position="364"/>
        <end position="384"/>
    </location>
</feature>
<dbReference type="RefSeq" id="WP_229639837.1">
    <property type="nucleotide sequence ID" value="NZ_JADWDC010000012.1"/>
</dbReference>
<dbReference type="SMART" id="SM00220">
    <property type="entry name" value="S_TKc"/>
    <property type="match status" value="1"/>
</dbReference>
<evidence type="ECO:0000313" key="13">
    <source>
        <dbReference type="Proteomes" id="UP000729733"/>
    </source>
</evidence>
<dbReference type="Proteomes" id="UP000729733">
    <property type="component" value="Unassembled WGS sequence"/>
</dbReference>
<organism evidence="12 13">
    <name type="scientific">Waterburya agarophytonicola KI4</name>
    <dbReference type="NCBI Taxonomy" id="2874699"/>
    <lineage>
        <taxon>Bacteria</taxon>
        <taxon>Bacillati</taxon>
        <taxon>Cyanobacteriota</taxon>
        <taxon>Cyanophyceae</taxon>
        <taxon>Pleurocapsales</taxon>
        <taxon>Hyellaceae</taxon>
        <taxon>Waterburya</taxon>
        <taxon>Waterburya agarophytonicola</taxon>
    </lineage>
</organism>
<protein>
    <recommendedName>
        <fullName evidence="1">non-specific serine/threonine protein kinase</fullName>
        <ecNumber evidence="1">2.7.11.1</ecNumber>
    </recommendedName>
</protein>
<evidence type="ECO:0000259" key="11">
    <source>
        <dbReference type="PROSITE" id="PS50011"/>
    </source>
</evidence>
<evidence type="ECO:0000256" key="10">
    <source>
        <dbReference type="SAM" id="Phobius"/>
    </source>
</evidence>
<feature type="compositionally biased region" description="Basic and acidic residues" evidence="9">
    <location>
        <begin position="396"/>
        <end position="412"/>
    </location>
</feature>
<evidence type="ECO:0000256" key="5">
    <source>
        <dbReference type="ARBA" id="ARBA00022777"/>
    </source>
</evidence>
<dbReference type="CDD" id="cd14014">
    <property type="entry name" value="STKc_PknB_like"/>
    <property type="match status" value="1"/>
</dbReference>
<reference evidence="12" key="1">
    <citation type="journal article" date="2021" name="Antonie Van Leeuwenhoek">
        <title>Draft genome and description of Waterburya agarophytonicola gen. nov. sp. nov. (Pleurocapsales, Cyanobacteria): a seaweed symbiont.</title>
        <authorList>
            <person name="Bonthond G."/>
            <person name="Shalygin S."/>
            <person name="Bayer T."/>
            <person name="Weinberger F."/>
        </authorList>
    </citation>
    <scope>NUCLEOTIDE SEQUENCE</scope>
    <source>
        <strain evidence="12">KI4</strain>
    </source>
</reference>
<keyword evidence="6" id="KW-0067">ATP-binding</keyword>
<dbReference type="GO" id="GO:0004674">
    <property type="term" value="F:protein serine/threonine kinase activity"/>
    <property type="evidence" value="ECO:0007669"/>
    <property type="project" value="UniProtKB-KW"/>
</dbReference>
<gene>
    <name evidence="12" type="ORF">I4641_07395</name>
</gene>
<evidence type="ECO:0000313" key="12">
    <source>
        <dbReference type="EMBL" id="MCC0176800.1"/>
    </source>
</evidence>
<dbReference type="InterPro" id="IPR000719">
    <property type="entry name" value="Prot_kinase_dom"/>
</dbReference>
<keyword evidence="4" id="KW-0547">Nucleotide-binding</keyword>
<sequence>MKGKIIGSRYKILEYLAEGGFGKTYLAEDTQLPGRDTCVVKQLHPSSQDPKFLAIARRLFQTEASTLHNLGHHQQIPKLLAYFEEDEKFYLVQQYIQGETLGKELDSGLIWSESQAIDLLRDGLNILKFVHGRGVIHRDVKPDNLIRCDLDGKVVLVDFGTVKEVLQGQQTNIGQLTVAVGTQGYMPTEQARGKPRPSSDLYALGMIAIQALTGIAPLDLPEDDDGEIIWESSANISRELAEILTTMTRYHFKDRYKLAHDVLQGLNKLSSARLTKAQSITSIQSCVLDRDLNNDLGDVSMSSTAKIKLVATSTIDRHDLPKTVSENCDQAVLPQEKIDSTTKHSRPQKTTPDKPKSKHIDRNIISLIVVFVFLALGGIGFFMINRTNSDSEIEPDLSKERMEQGEGFRKDL</sequence>
<accession>A0A964FEL1</accession>
<keyword evidence="10" id="KW-0812">Transmembrane</keyword>
<comment type="caution">
    <text evidence="12">The sequence shown here is derived from an EMBL/GenBank/DDBJ whole genome shotgun (WGS) entry which is preliminary data.</text>
</comment>
<keyword evidence="2" id="KW-0723">Serine/threonine-protein kinase</keyword>
<dbReference type="EC" id="2.7.11.1" evidence="1"/>
<evidence type="ECO:0000256" key="1">
    <source>
        <dbReference type="ARBA" id="ARBA00012513"/>
    </source>
</evidence>
<evidence type="ECO:0000256" key="6">
    <source>
        <dbReference type="ARBA" id="ARBA00022840"/>
    </source>
</evidence>
<comment type="catalytic activity">
    <reaction evidence="7">
        <text>L-threonyl-[protein] + ATP = O-phospho-L-threonyl-[protein] + ADP + H(+)</text>
        <dbReference type="Rhea" id="RHEA:46608"/>
        <dbReference type="Rhea" id="RHEA-COMP:11060"/>
        <dbReference type="Rhea" id="RHEA-COMP:11605"/>
        <dbReference type="ChEBI" id="CHEBI:15378"/>
        <dbReference type="ChEBI" id="CHEBI:30013"/>
        <dbReference type="ChEBI" id="CHEBI:30616"/>
        <dbReference type="ChEBI" id="CHEBI:61977"/>
        <dbReference type="ChEBI" id="CHEBI:456216"/>
        <dbReference type="EC" id="2.7.11.1"/>
    </reaction>
</comment>
<evidence type="ECO:0000256" key="4">
    <source>
        <dbReference type="ARBA" id="ARBA00022741"/>
    </source>
</evidence>
<dbReference type="PROSITE" id="PS50011">
    <property type="entry name" value="PROTEIN_KINASE_DOM"/>
    <property type="match status" value="1"/>
</dbReference>
<dbReference type="Pfam" id="PF00069">
    <property type="entry name" value="Pkinase"/>
    <property type="match status" value="1"/>
</dbReference>
<evidence type="ECO:0000256" key="7">
    <source>
        <dbReference type="ARBA" id="ARBA00047899"/>
    </source>
</evidence>
<dbReference type="AlphaFoldDB" id="A0A964FEL1"/>
<dbReference type="EMBL" id="JADWDC010000012">
    <property type="protein sequence ID" value="MCC0176800.1"/>
    <property type="molecule type" value="Genomic_DNA"/>
</dbReference>
<feature type="region of interest" description="Disordered" evidence="9">
    <location>
        <begin position="393"/>
        <end position="412"/>
    </location>
</feature>
<dbReference type="SUPFAM" id="SSF56112">
    <property type="entry name" value="Protein kinase-like (PK-like)"/>
    <property type="match status" value="1"/>
</dbReference>
<evidence type="ECO:0000256" key="9">
    <source>
        <dbReference type="SAM" id="MobiDB-lite"/>
    </source>
</evidence>
<dbReference type="GO" id="GO:0005524">
    <property type="term" value="F:ATP binding"/>
    <property type="evidence" value="ECO:0007669"/>
    <property type="project" value="UniProtKB-KW"/>
</dbReference>
<dbReference type="InterPro" id="IPR011009">
    <property type="entry name" value="Kinase-like_dom_sf"/>
</dbReference>
<keyword evidence="3" id="KW-0808">Transferase</keyword>
<keyword evidence="5 12" id="KW-0418">Kinase</keyword>
<proteinExistence type="predicted"/>
<dbReference type="PANTHER" id="PTHR24363">
    <property type="entry name" value="SERINE/THREONINE PROTEIN KINASE"/>
    <property type="match status" value="1"/>
</dbReference>
<evidence type="ECO:0000256" key="8">
    <source>
        <dbReference type="ARBA" id="ARBA00048679"/>
    </source>
</evidence>
<dbReference type="PANTHER" id="PTHR24363:SF0">
    <property type="entry name" value="SERINE_THREONINE KINASE LIKE DOMAIN CONTAINING 1"/>
    <property type="match status" value="1"/>
</dbReference>
<comment type="catalytic activity">
    <reaction evidence="8">
        <text>L-seryl-[protein] + ATP = O-phospho-L-seryl-[protein] + ADP + H(+)</text>
        <dbReference type="Rhea" id="RHEA:17989"/>
        <dbReference type="Rhea" id="RHEA-COMP:9863"/>
        <dbReference type="Rhea" id="RHEA-COMP:11604"/>
        <dbReference type="ChEBI" id="CHEBI:15378"/>
        <dbReference type="ChEBI" id="CHEBI:29999"/>
        <dbReference type="ChEBI" id="CHEBI:30616"/>
        <dbReference type="ChEBI" id="CHEBI:83421"/>
        <dbReference type="ChEBI" id="CHEBI:456216"/>
        <dbReference type="EC" id="2.7.11.1"/>
    </reaction>
</comment>
<keyword evidence="10" id="KW-1133">Transmembrane helix</keyword>
<keyword evidence="10" id="KW-0472">Membrane</keyword>
<keyword evidence="13" id="KW-1185">Reference proteome</keyword>
<feature type="region of interest" description="Disordered" evidence="9">
    <location>
        <begin position="333"/>
        <end position="357"/>
    </location>
</feature>
<feature type="domain" description="Protein kinase" evidence="11">
    <location>
        <begin position="10"/>
        <end position="274"/>
    </location>
</feature>
<dbReference type="Gene3D" id="1.10.510.10">
    <property type="entry name" value="Transferase(Phosphotransferase) domain 1"/>
    <property type="match status" value="1"/>
</dbReference>
<evidence type="ECO:0000256" key="3">
    <source>
        <dbReference type="ARBA" id="ARBA00022679"/>
    </source>
</evidence>
<evidence type="ECO:0000256" key="2">
    <source>
        <dbReference type="ARBA" id="ARBA00022527"/>
    </source>
</evidence>